<dbReference type="Gene3D" id="3.30.559.30">
    <property type="entry name" value="Nonribosomal peptide synthetase, condensation domain"/>
    <property type="match status" value="2"/>
</dbReference>
<dbReference type="GO" id="GO:0005737">
    <property type="term" value="C:cytoplasm"/>
    <property type="evidence" value="ECO:0007669"/>
    <property type="project" value="TreeGrafter"/>
</dbReference>
<dbReference type="PROSITE" id="PS00012">
    <property type="entry name" value="PHOSPHOPANTETHEINE"/>
    <property type="match status" value="1"/>
</dbReference>
<dbReference type="InterPro" id="IPR045851">
    <property type="entry name" value="AMP-bd_C_sf"/>
</dbReference>
<evidence type="ECO:0000256" key="2">
    <source>
        <dbReference type="ARBA" id="ARBA00022553"/>
    </source>
</evidence>
<dbReference type="GO" id="GO:0016874">
    <property type="term" value="F:ligase activity"/>
    <property type="evidence" value="ECO:0007669"/>
    <property type="project" value="UniProtKB-KW"/>
</dbReference>
<dbReference type="Pfam" id="PF00550">
    <property type="entry name" value="PP-binding"/>
    <property type="match status" value="1"/>
</dbReference>
<dbReference type="PANTHER" id="PTHR45527">
    <property type="entry name" value="NONRIBOSOMAL PEPTIDE SYNTHETASE"/>
    <property type="match status" value="1"/>
</dbReference>
<evidence type="ECO:0000313" key="6">
    <source>
        <dbReference type="EMBL" id="TDZ15087.1"/>
    </source>
</evidence>
<dbReference type="CDD" id="cd19537">
    <property type="entry name" value="C_NRPS-like"/>
    <property type="match status" value="1"/>
</dbReference>
<name>A0A484FDQ1_COLOR</name>
<dbReference type="InterPro" id="IPR023213">
    <property type="entry name" value="CAT-like_dom_sf"/>
</dbReference>
<dbReference type="InterPro" id="IPR056009">
    <property type="entry name" value="DUF7587"/>
</dbReference>
<dbReference type="InterPro" id="IPR000873">
    <property type="entry name" value="AMP-dep_synth/lig_dom"/>
</dbReference>
<dbReference type="InterPro" id="IPR042099">
    <property type="entry name" value="ANL_N_sf"/>
</dbReference>
<evidence type="ECO:0000259" key="5">
    <source>
        <dbReference type="PROSITE" id="PS50075"/>
    </source>
</evidence>
<feature type="domain" description="Carrier" evidence="5">
    <location>
        <begin position="926"/>
        <end position="1005"/>
    </location>
</feature>
<dbReference type="NCBIfam" id="TIGR01733">
    <property type="entry name" value="AA-adenyl-dom"/>
    <property type="match status" value="1"/>
</dbReference>
<dbReference type="PROSITE" id="PS00455">
    <property type="entry name" value="AMP_BINDING"/>
    <property type="match status" value="1"/>
</dbReference>
<dbReference type="GO" id="GO:0044550">
    <property type="term" value="P:secondary metabolite biosynthetic process"/>
    <property type="evidence" value="ECO:0007669"/>
    <property type="project" value="TreeGrafter"/>
</dbReference>
<keyword evidence="7" id="KW-1185">Reference proteome</keyword>
<protein>
    <submittedName>
        <fullName evidence="6">Nonribosomal peptide synthetase aclP</fullName>
    </submittedName>
</protein>
<dbReference type="EMBL" id="AMCV02000043">
    <property type="protein sequence ID" value="TDZ15087.1"/>
    <property type="molecule type" value="Genomic_DNA"/>
</dbReference>
<reference evidence="7" key="2">
    <citation type="journal article" date="2019" name="Mol. Plant Microbe Interact.">
        <title>Genome sequence resources for four phytopathogenic fungi from the Colletotrichum orbiculare species complex.</title>
        <authorList>
            <person name="Gan P."/>
            <person name="Tsushima A."/>
            <person name="Narusaka M."/>
            <person name="Narusaka Y."/>
            <person name="Takano Y."/>
            <person name="Kubo Y."/>
            <person name="Shirasu K."/>
        </authorList>
    </citation>
    <scope>GENOME REANNOTATION</scope>
    <source>
        <strain evidence="7">104-T / ATCC 96160 / CBS 514.97 / LARS 414 / MAFF 240422</strain>
    </source>
</reference>
<dbReference type="PANTHER" id="PTHR45527:SF11">
    <property type="entry name" value="NONRIBOSOMAL PEPTIDE SYNTHETASE 5"/>
    <property type="match status" value="1"/>
</dbReference>
<keyword evidence="1" id="KW-0596">Phosphopantetheine</keyword>
<dbReference type="PROSITE" id="PS50075">
    <property type="entry name" value="CARRIER"/>
    <property type="match status" value="1"/>
</dbReference>
<dbReference type="GO" id="GO:0031177">
    <property type="term" value="F:phosphopantetheine binding"/>
    <property type="evidence" value="ECO:0007669"/>
    <property type="project" value="TreeGrafter"/>
</dbReference>
<dbReference type="GO" id="GO:0043041">
    <property type="term" value="P:amino acid activation for nonribosomal peptide biosynthetic process"/>
    <property type="evidence" value="ECO:0007669"/>
    <property type="project" value="TreeGrafter"/>
</dbReference>
<keyword evidence="2" id="KW-0597">Phosphoprotein</keyword>
<dbReference type="Gene3D" id="3.40.50.12780">
    <property type="entry name" value="N-terminal domain of ligase-like"/>
    <property type="match status" value="1"/>
</dbReference>
<reference evidence="7" key="1">
    <citation type="journal article" date="2013" name="New Phytol.">
        <title>Comparative genomic and transcriptomic analyses reveal the hemibiotrophic stage shift of Colletotrichum fungi.</title>
        <authorList>
            <person name="Gan P."/>
            <person name="Ikeda K."/>
            <person name="Irieda H."/>
            <person name="Narusaka M."/>
            <person name="O'Connell R.J."/>
            <person name="Narusaka Y."/>
            <person name="Takano Y."/>
            <person name="Kubo Y."/>
            <person name="Shirasu K."/>
        </authorList>
    </citation>
    <scope>NUCLEOTIDE SEQUENCE [LARGE SCALE GENOMIC DNA]</scope>
    <source>
        <strain evidence="7">104-T / ATCC 96160 / CBS 514.97 / LARS 414 / MAFF 240422</strain>
    </source>
</reference>
<dbReference type="InterPro" id="IPR020845">
    <property type="entry name" value="AMP-binding_CS"/>
</dbReference>
<dbReference type="STRING" id="1213857.A0A484FDQ1"/>
<gene>
    <name evidence="6" type="primary">aclP</name>
    <name evidence="6" type="ORF">Cob_v011948</name>
</gene>
<dbReference type="InterPro" id="IPR010071">
    <property type="entry name" value="AA_adenyl_dom"/>
</dbReference>
<dbReference type="Gene3D" id="1.10.1200.10">
    <property type="entry name" value="ACP-like"/>
    <property type="match status" value="1"/>
</dbReference>
<dbReference type="Proteomes" id="UP000014480">
    <property type="component" value="Unassembled WGS sequence"/>
</dbReference>
<dbReference type="InterPro" id="IPR009081">
    <property type="entry name" value="PP-bd_ACP"/>
</dbReference>
<dbReference type="InterPro" id="IPR036736">
    <property type="entry name" value="ACP-like_sf"/>
</dbReference>
<dbReference type="SUPFAM" id="SSF52777">
    <property type="entry name" value="CoA-dependent acyltransferases"/>
    <property type="match status" value="4"/>
</dbReference>
<keyword evidence="3" id="KW-0436">Ligase</keyword>
<dbReference type="Gene3D" id="3.30.559.10">
    <property type="entry name" value="Chloramphenicol acetyltransferase-like domain"/>
    <property type="match status" value="2"/>
</dbReference>
<dbReference type="OrthoDB" id="416786at2759"/>
<evidence type="ECO:0000256" key="1">
    <source>
        <dbReference type="ARBA" id="ARBA00022450"/>
    </source>
</evidence>
<dbReference type="SUPFAM" id="SSF56801">
    <property type="entry name" value="Acetyl-CoA synthetase-like"/>
    <property type="match status" value="1"/>
</dbReference>
<comment type="caution">
    <text evidence="6">The sequence shown here is derived from an EMBL/GenBank/DDBJ whole genome shotgun (WGS) entry which is preliminary data.</text>
</comment>
<accession>A0A484FDQ1</accession>
<evidence type="ECO:0000313" key="7">
    <source>
        <dbReference type="Proteomes" id="UP000014480"/>
    </source>
</evidence>
<dbReference type="Pfam" id="PF00668">
    <property type="entry name" value="Condensation"/>
    <property type="match status" value="2"/>
</dbReference>
<dbReference type="InterPro" id="IPR001242">
    <property type="entry name" value="Condensation_dom"/>
</dbReference>
<comment type="similarity">
    <text evidence="4">Belongs to the NRP synthetase family.</text>
</comment>
<evidence type="ECO:0000256" key="3">
    <source>
        <dbReference type="ARBA" id="ARBA00022598"/>
    </source>
</evidence>
<dbReference type="InterPro" id="IPR006162">
    <property type="entry name" value="Ppantetheine_attach_site"/>
</dbReference>
<dbReference type="Gene3D" id="3.30.300.30">
    <property type="match status" value="1"/>
</dbReference>
<evidence type="ECO:0000256" key="4">
    <source>
        <dbReference type="ARBA" id="ARBA00029454"/>
    </source>
</evidence>
<proteinExistence type="inferred from homology"/>
<dbReference type="SUPFAM" id="SSF47336">
    <property type="entry name" value="ACP-like"/>
    <property type="match status" value="1"/>
</dbReference>
<organism evidence="6 7">
    <name type="scientific">Colletotrichum orbiculare (strain 104-T / ATCC 96160 / CBS 514.97 / LARS 414 / MAFF 240422)</name>
    <name type="common">Cucumber anthracnose fungus</name>
    <name type="synonym">Colletotrichum lagenarium</name>
    <dbReference type="NCBI Taxonomy" id="1213857"/>
    <lineage>
        <taxon>Eukaryota</taxon>
        <taxon>Fungi</taxon>
        <taxon>Dikarya</taxon>
        <taxon>Ascomycota</taxon>
        <taxon>Pezizomycotina</taxon>
        <taxon>Sordariomycetes</taxon>
        <taxon>Hypocreomycetidae</taxon>
        <taxon>Glomerellales</taxon>
        <taxon>Glomerellaceae</taxon>
        <taxon>Colletotrichum</taxon>
        <taxon>Colletotrichum orbiculare species complex</taxon>
    </lineage>
</organism>
<sequence>MIHGSSDANGANIIYYGETHHPDYIPHLKEAWPRVLRAEPIFQARYRIPEDGSAINCRLHWREYSTRNRDVYQAALRAAAGPGLTWPDSNASGIDFGLRFTALHYQGSSPFESESTLIWGVHHALVDGWSAGLVVRKVHLAASGGITQPGPSYADVLKAQDQLSLSRRVEGDLFWSQQRTKLSAARDELLIERRDTEDGGQSTLEPGHVGITLSADEHAFLKSAAQVCSVTPAAFFHAAWAVCLGLYTDSDNVVMGAVVSTRSLELPCMFETVGPMFNTLPLQVDLCWETSAGSFVKDVFARVQRLSRYSWTTPDNGFTRVGGNLIAMTPNEHTWAEHRTIGLSFCKYSTNVPLNAIVKDDGSSVDLQYSPLRYAPKSMEALAEILKGVLMSLCRTEASLKSSQVLPTKHREMLGRMGNWNTYTTTIPSIEDDLVTLFERTAMFHPEVTAIELGLRRTTYAELEMLSGQVAARLASIIQPQEVVAIHADASLNWIIGIYGILRAGGVYCSLDRAHPQDYRDSLFEASTARVFLATDAESVLKGPSTAKFALHIEEIVGKQRENPSVPFSRRTTPRPQDKAYLCFTSGSTGKPKGVVCTHRGLVAFQSNLEVRLGAAVGTKIAQVMSVAFDGAIHEVFSALSYGATLVLRPRGEESGLDHLKAADSAILTPSLASVLDPDDFPRLKTVYLVGEIVPQTVCDAWASKKTLYNMYGPTEATCGATIKRLLPGKPVTIGGPNPTTRIYILDHLQRLAPPGRVGEIYLAGVQVAQGYIGRPDVTAERFLPDPFCGSQESMYKTGDRGYWDEAGDIVFLGRTDRQIKLQGFRMDFEDLEARVLRACSKKHGARAVALTNRGNDLVCMIQSSDTDVAAVRETLRASLPAFAVPRYVSIVSRLPMTPNLKVDYRSIAESAGNAVGGDVAIQTPSEQTDTETAVANIWMQVLDMVSTTTQIGPESNFIQLGGHSLLQMRLASRLKAMFGTSITMRMIVDTPTLRDLATAIDKMDKQVNPLSSPTATATRLPGGGQAVRCTQYDIGPMEREWWHKAQLKCGTSAFNVSWVARYDGRIISKARMLEAWNAVLARHIIFRARYVEDARHGLQRVLAVSPPRAEQRDRVDVRKELNRQFDLASADPVRVVMTHDTIVALWPHIICDYTALSIILNEVAAVHHQSAPLLLPPPAPQLCYQRAPSDAVCLDFWSRYLDDVKDAQHNYLSNGADRVSYEGSSLMGRVSTPLWRRMQNWVSRSGVTMQQLLVAAVAAALGAEDGLVDLTLGIPYINRHSEADMEAVGLFLEPLPVRVRHDDSASSLASYVAGVQNSSQRALAHAVPWDQLLEHLGVDSTARLPNHPLFDCVASFHDARGRGSGRQGGGPWSKDAWGDGVEPQLVWSDGAKFKLMVECLAYDEDTLLLRLEYDTLCFGGADAGDEGRVAAVRRMILTAMDAIVSREDCTLACLRQDLKALWGAETTFGFQAERAPWKAAEAEAADSTRDELDDATSKSRDKTPRFLFRVHDINSLGMTSLTQVSSGHAERSSQPGPKLLSRHFDASQFCNHLLWKAIPKRDDDLVSWTSSLLFAIHFAIYRHTKRPVTNNDENMSNIFILMLDTRDFPKGTFVRDLDAIRYHLKSTFPDKPELEKFYELRRARGYYIGEYLTQGSLSVTGKCRQTSLERLTDSGLFYICPYFSDQSYWGMLNQRVAMIRQTFLSEKGKQMCLRPSEQTQLRRAITIAQACFGDKLALPFTLLLLSLSPAAYFSPGLFQSLASLFSEEDIASLELHRFLPCTTMAPISR</sequence>
<dbReference type="Pfam" id="PF24494">
    <property type="entry name" value="DUF7587"/>
    <property type="match status" value="1"/>
</dbReference>
<dbReference type="Pfam" id="PF00501">
    <property type="entry name" value="AMP-binding"/>
    <property type="match status" value="1"/>
</dbReference>